<accession>A0ACC0C6Z3</accession>
<sequence length="354" mass="39744">MENTFSRSFQQQRRHMEVPLLARVCSSTLSQVKNNLRGSKTFIIQNPPHFSHHLTNDIIRYNPFNIGLWVNSFSSELSRPALPIFPSLPDPNLGSTSTIRLKELPIMAPQQNFSSIIFLRMKREQEDSSIQLIHVMMTCAGTIQCGNLSLAYTLVEKLQGLLACMHSTSAIGKVASYFIDALNQRIFTASQGNNSVTFLPDNEIFFMQGLQWPSLIQALALCPEGPPWLHITGIGPPSTNDCDSLGEIGIRLAEFARSVNVNLAFRGVVALRFDDIKPWLLQTSQLIGLNLIHGSLIELVLNWIRNLNPKVIIVVEQEVDHNQAEFLDWRTEALFYYSTKFNSSEGSSTQPEKG</sequence>
<dbReference type="EMBL" id="CM044701">
    <property type="protein sequence ID" value="KAI5680664.1"/>
    <property type="molecule type" value="Genomic_DNA"/>
</dbReference>
<protein>
    <submittedName>
        <fullName evidence="1">Uncharacterized protein</fullName>
    </submittedName>
</protein>
<keyword evidence="2" id="KW-1185">Reference proteome</keyword>
<gene>
    <name evidence="1" type="ORF">M9H77_01891</name>
</gene>
<reference evidence="2" key="1">
    <citation type="journal article" date="2023" name="Nat. Plants">
        <title>Single-cell RNA sequencing provides a high-resolution roadmap for understanding the multicellular compartmentation of specialized metabolism.</title>
        <authorList>
            <person name="Sun S."/>
            <person name="Shen X."/>
            <person name="Li Y."/>
            <person name="Li Y."/>
            <person name="Wang S."/>
            <person name="Li R."/>
            <person name="Zhang H."/>
            <person name="Shen G."/>
            <person name="Guo B."/>
            <person name="Wei J."/>
            <person name="Xu J."/>
            <person name="St-Pierre B."/>
            <person name="Chen S."/>
            <person name="Sun C."/>
        </authorList>
    </citation>
    <scope>NUCLEOTIDE SEQUENCE [LARGE SCALE GENOMIC DNA]</scope>
</reference>
<evidence type="ECO:0000313" key="2">
    <source>
        <dbReference type="Proteomes" id="UP001060085"/>
    </source>
</evidence>
<evidence type="ECO:0000313" key="1">
    <source>
        <dbReference type="EMBL" id="KAI5680664.1"/>
    </source>
</evidence>
<dbReference type="Proteomes" id="UP001060085">
    <property type="component" value="Linkage Group LG01"/>
</dbReference>
<comment type="caution">
    <text evidence="1">The sequence shown here is derived from an EMBL/GenBank/DDBJ whole genome shotgun (WGS) entry which is preliminary data.</text>
</comment>
<organism evidence="1 2">
    <name type="scientific">Catharanthus roseus</name>
    <name type="common">Madagascar periwinkle</name>
    <name type="synonym">Vinca rosea</name>
    <dbReference type="NCBI Taxonomy" id="4058"/>
    <lineage>
        <taxon>Eukaryota</taxon>
        <taxon>Viridiplantae</taxon>
        <taxon>Streptophyta</taxon>
        <taxon>Embryophyta</taxon>
        <taxon>Tracheophyta</taxon>
        <taxon>Spermatophyta</taxon>
        <taxon>Magnoliopsida</taxon>
        <taxon>eudicotyledons</taxon>
        <taxon>Gunneridae</taxon>
        <taxon>Pentapetalae</taxon>
        <taxon>asterids</taxon>
        <taxon>lamiids</taxon>
        <taxon>Gentianales</taxon>
        <taxon>Apocynaceae</taxon>
        <taxon>Rauvolfioideae</taxon>
        <taxon>Vinceae</taxon>
        <taxon>Catharanthinae</taxon>
        <taxon>Catharanthus</taxon>
    </lineage>
</organism>
<proteinExistence type="predicted"/>
<name>A0ACC0C6Z3_CATRO</name>